<dbReference type="Proteomes" id="UP001732700">
    <property type="component" value="Chromosome 3A"/>
</dbReference>
<keyword evidence="2" id="KW-1185">Reference proteome</keyword>
<accession>A0ACD5VD28</accession>
<organism evidence="1 2">
    <name type="scientific">Avena sativa</name>
    <name type="common">Oat</name>
    <dbReference type="NCBI Taxonomy" id="4498"/>
    <lineage>
        <taxon>Eukaryota</taxon>
        <taxon>Viridiplantae</taxon>
        <taxon>Streptophyta</taxon>
        <taxon>Embryophyta</taxon>
        <taxon>Tracheophyta</taxon>
        <taxon>Spermatophyta</taxon>
        <taxon>Magnoliopsida</taxon>
        <taxon>Liliopsida</taxon>
        <taxon>Poales</taxon>
        <taxon>Poaceae</taxon>
        <taxon>BOP clade</taxon>
        <taxon>Pooideae</taxon>
        <taxon>Poodae</taxon>
        <taxon>Poeae</taxon>
        <taxon>Poeae Chloroplast Group 1 (Aveneae type)</taxon>
        <taxon>Aveninae</taxon>
        <taxon>Avena</taxon>
    </lineage>
</organism>
<evidence type="ECO:0000313" key="1">
    <source>
        <dbReference type="EnsemblPlants" id="AVESA.00010b.r2.3AG0404960.1.CDS"/>
    </source>
</evidence>
<name>A0ACD5VD28_AVESA</name>
<protein>
    <submittedName>
        <fullName evidence="1">Uncharacterized protein</fullName>
    </submittedName>
</protein>
<reference evidence="1" key="2">
    <citation type="submission" date="2025-09" db="UniProtKB">
        <authorList>
            <consortium name="EnsemblPlants"/>
        </authorList>
    </citation>
    <scope>IDENTIFICATION</scope>
</reference>
<evidence type="ECO:0000313" key="2">
    <source>
        <dbReference type="Proteomes" id="UP001732700"/>
    </source>
</evidence>
<sequence length="484" mass="54327">MGDTEWRREEPMSPAARLMDDIDIYVITTFGLDTPINLPVFLLGMDSALAQHPRYSCIQVSDKGLWAPTTVNVEDHIIIPTLDPSAVATDSEKVVEDYVASLSALPMHRSRPLWDFHLLNFPTSEAASTVVFRVHHSIGDGMSLMASLMTTTRLVAVAATATSPTTPTPARRPPTRRTGAIYEMPRPQLSAGALAFAAWVWSYFVLAWNTAVDLGFVLATIMFLSDPHTMFKRVKNKDEFHRKRFVHRSLSLDDVKFIKNAMNCSVNDVLVGVTSAAMSQYYFRKSGDPDTGEICLRSIIPVSMRPATTLQKYVNVIESDKKDDVIWGNQLGYIILPFHLTKHDDPLAYVRKAKKDLDRKKRSLEVIITNKIAEILMVFFGVKAGALIFRRGFAHTSMVFSNMVGPTEQVELFGHRVAFVAPSVYGIPEALIVHYQSYRRTIKVILSMDDNKFPDYRQLLDDFAKSLMTMKHAASRLSTSTKTD</sequence>
<proteinExistence type="predicted"/>
<dbReference type="EnsemblPlants" id="AVESA.00010b.r2.3AG0404960.1">
    <property type="protein sequence ID" value="AVESA.00010b.r2.3AG0404960.1.CDS"/>
    <property type="gene ID" value="AVESA.00010b.r2.3AG0404960"/>
</dbReference>
<reference evidence="1" key="1">
    <citation type="submission" date="2021-05" db="EMBL/GenBank/DDBJ databases">
        <authorList>
            <person name="Scholz U."/>
            <person name="Mascher M."/>
            <person name="Fiebig A."/>
        </authorList>
    </citation>
    <scope>NUCLEOTIDE SEQUENCE [LARGE SCALE GENOMIC DNA]</scope>
</reference>